<feature type="region of interest" description="Disordered" evidence="1">
    <location>
        <begin position="278"/>
        <end position="372"/>
    </location>
</feature>
<feature type="compositionally biased region" description="Polar residues" evidence="1">
    <location>
        <begin position="1"/>
        <end position="24"/>
    </location>
</feature>
<keyword evidence="3" id="KW-1185">Reference proteome</keyword>
<accession>A0A6A6HS92</accession>
<feature type="compositionally biased region" description="Polar residues" evidence="1">
    <location>
        <begin position="320"/>
        <end position="331"/>
    </location>
</feature>
<evidence type="ECO:0000313" key="3">
    <source>
        <dbReference type="Proteomes" id="UP000800094"/>
    </source>
</evidence>
<evidence type="ECO:0000256" key="1">
    <source>
        <dbReference type="SAM" id="MobiDB-lite"/>
    </source>
</evidence>
<protein>
    <submittedName>
        <fullName evidence="2">Uncharacterized protein</fullName>
    </submittedName>
</protein>
<name>A0A6A6HS92_9PLEO</name>
<feature type="region of interest" description="Disordered" evidence="1">
    <location>
        <begin position="66"/>
        <end position="111"/>
    </location>
</feature>
<proteinExistence type="predicted"/>
<feature type="region of interest" description="Disordered" evidence="1">
    <location>
        <begin position="1"/>
        <end position="31"/>
    </location>
</feature>
<dbReference type="OrthoDB" id="3779310at2759"/>
<gene>
    <name evidence="2" type="ORF">BU26DRAFT_556556</name>
</gene>
<feature type="compositionally biased region" description="Basic residues" evidence="1">
    <location>
        <begin position="305"/>
        <end position="316"/>
    </location>
</feature>
<feature type="compositionally biased region" description="Basic and acidic residues" evidence="1">
    <location>
        <begin position="293"/>
        <end position="304"/>
    </location>
</feature>
<reference evidence="2" key="1">
    <citation type="journal article" date="2020" name="Stud. Mycol.">
        <title>101 Dothideomycetes genomes: a test case for predicting lifestyles and emergence of pathogens.</title>
        <authorList>
            <person name="Haridas S."/>
            <person name="Albert R."/>
            <person name="Binder M."/>
            <person name="Bloem J."/>
            <person name="Labutti K."/>
            <person name="Salamov A."/>
            <person name="Andreopoulos B."/>
            <person name="Baker S."/>
            <person name="Barry K."/>
            <person name="Bills G."/>
            <person name="Bluhm B."/>
            <person name="Cannon C."/>
            <person name="Castanera R."/>
            <person name="Culley D."/>
            <person name="Daum C."/>
            <person name="Ezra D."/>
            <person name="Gonzalez J."/>
            <person name="Henrissat B."/>
            <person name="Kuo A."/>
            <person name="Liang C."/>
            <person name="Lipzen A."/>
            <person name="Lutzoni F."/>
            <person name="Magnuson J."/>
            <person name="Mondo S."/>
            <person name="Nolan M."/>
            <person name="Ohm R."/>
            <person name="Pangilinan J."/>
            <person name="Park H.-J."/>
            <person name="Ramirez L."/>
            <person name="Alfaro M."/>
            <person name="Sun H."/>
            <person name="Tritt A."/>
            <person name="Yoshinaga Y."/>
            <person name="Zwiers L.-H."/>
            <person name="Turgeon B."/>
            <person name="Goodwin S."/>
            <person name="Spatafora J."/>
            <person name="Crous P."/>
            <person name="Grigoriev I."/>
        </authorList>
    </citation>
    <scope>NUCLEOTIDE SEQUENCE</scope>
    <source>
        <strain evidence="2">CBS 122368</strain>
    </source>
</reference>
<feature type="compositionally biased region" description="Acidic residues" evidence="1">
    <location>
        <begin position="88"/>
        <end position="97"/>
    </location>
</feature>
<evidence type="ECO:0000313" key="2">
    <source>
        <dbReference type="EMBL" id="KAF2240759.1"/>
    </source>
</evidence>
<dbReference type="Proteomes" id="UP000800094">
    <property type="component" value="Unassembled WGS sequence"/>
</dbReference>
<dbReference type="GeneID" id="54585720"/>
<sequence length="554" mass="61203">MRKRLSQTAHIARTESTPRTSCRASQLPEVSVDTPATQNFSAFVYSYAFPPLQWTFCNMATKVGSDPADDAKPALSALSGPGAKSEPSEELPAENPEELQPADAETGQRQVESLRNQLDLSHYEYDTLAEQFQQLVRKHSDMRKLAATLHGVIEGSPTYERESANIIQLQAEGGQRGLRAKAREAKHWWGLTRVMGGMQALTDKLSLADAVNPLVEKAGGLLALESLVSEARFLRFAAAEYQAVKNEVEKPDGLREQASKYKAMIQFFMALEEAPRATLSGQNSTSMAPVTKRSREHDSFENIPKRRRQRRGRYRARTALSDTTACSSSATVARYSSPASEADHQKARQASEAAPKPAEVQVPPPTQAPLSRKDDMCTLAMLHRSTPGMDADASMGGLKDRSIRNSSPDPRALFVSQPQGLGIGGLPMRYPVLLEIPGATKKRANMPKDLEDFLLGELYRHIDASNFARWFSMGPSQNTCILTGLLDDAKFSTFKRQRRACEGCSGEGSEPKVPSRPCALLEEQDGVLCIVFLPLLDAWRQCMKWKQSSFWVLK</sequence>
<dbReference type="AlphaFoldDB" id="A0A6A6HS92"/>
<feature type="compositionally biased region" description="Polar residues" evidence="1">
    <location>
        <begin position="279"/>
        <end position="288"/>
    </location>
</feature>
<dbReference type="EMBL" id="ML987215">
    <property type="protein sequence ID" value="KAF2240759.1"/>
    <property type="molecule type" value="Genomic_DNA"/>
</dbReference>
<dbReference type="RefSeq" id="XP_033675763.1">
    <property type="nucleotide sequence ID" value="XM_033832390.1"/>
</dbReference>
<organism evidence="2 3">
    <name type="scientific">Trematosphaeria pertusa</name>
    <dbReference type="NCBI Taxonomy" id="390896"/>
    <lineage>
        <taxon>Eukaryota</taxon>
        <taxon>Fungi</taxon>
        <taxon>Dikarya</taxon>
        <taxon>Ascomycota</taxon>
        <taxon>Pezizomycotina</taxon>
        <taxon>Dothideomycetes</taxon>
        <taxon>Pleosporomycetidae</taxon>
        <taxon>Pleosporales</taxon>
        <taxon>Massarineae</taxon>
        <taxon>Trematosphaeriaceae</taxon>
        <taxon>Trematosphaeria</taxon>
    </lineage>
</organism>